<dbReference type="PROSITE" id="PS50208">
    <property type="entry name" value="CASPASE_P20"/>
    <property type="match status" value="1"/>
</dbReference>
<evidence type="ECO:0000313" key="4">
    <source>
        <dbReference type="EMBL" id="QKD05392.1"/>
    </source>
</evidence>
<feature type="domain" description="Caspase family p20" evidence="3">
    <location>
        <begin position="37"/>
        <end position="166"/>
    </location>
</feature>
<evidence type="ECO:0000256" key="2">
    <source>
        <dbReference type="SAM" id="SignalP"/>
    </source>
</evidence>
<feature type="chain" id="PRO_5026699130" evidence="2">
    <location>
        <begin position="32"/>
        <end position="859"/>
    </location>
</feature>
<protein>
    <submittedName>
        <fullName evidence="4">Peptidase C14</fullName>
    </submittedName>
</protein>
<dbReference type="Gene3D" id="1.25.40.10">
    <property type="entry name" value="Tetratricopeptide repeat domain"/>
    <property type="match status" value="2"/>
</dbReference>
<dbReference type="Pfam" id="PF00656">
    <property type="entry name" value="Peptidase_C14"/>
    <property type="match status" value="1"/>
</dbReference>
<dbReference type="GO" id="GO:0006508">
    <property type="term" value="P:proteolysis"/>
    <property type="evidence" value="ECO:0007669"/>
    <property type="project" value="InterPro"/>
</dbReference>
<evidence type="ECO:0000256" key="1">
    <source>
        <dbReference type="SAM" id="Coils"/>
    </source>
</evidence>
<dbReference type="InterPro" id="IPR011990">
    <property type="entry name" value="TPR-like_helical_dom_sf"/>
</dbReference>
<dbReference type="PANTHER" id="PTHR22576:SF37">
    <property type="entry name" value="MUCOSA-ASSOCIATED LYMPHOID TISSUE LYMPHOMA TRANSLOCATION PROTEIN 1"/>
    <property type="match status" value="1"/>
</dbReference>
<dbReference type="Proteomes" id="UP000503017">
    <property type="component" value="Chromosome"/>
</dbReference>
<dbReference type="GO" id="GO:0004197">
    <property type="term" value="F:cysteine-type endopeptidase activity"/>
    <property type="evidence" value="ECO:0007669"/>
    <property type="project" value="InterPro"/>
</dbReference>
<dbReference type="InterPro" id="IPR052039">
    <property type="entry name" value="Caspase-related_regulators"/>
</dbReference>
<dbReference type="InterPro" id="IPR029030">
    <property type="entry name" value="Caspase-like_dom_sf"/>
</dbReference>
<gene>
    <name evidence="4" type="ORF">EB235_31150</name>
</gene>
<feature type="coiled-coil region" evidence="1">
    <location>
        <begin position="398"/>
        <end position="425"/>
    </location>
</feature>
<evidence type="ECO:0000259" key="3">
    <source>
        <dbReference type="PROSITE" id="PS50208"/>
    </source>
</evidence>
<name>A0A6M7WT50_RHILI</name>
<keyword evidence="2" id="KW-0732">Signal</keyword>
<reference evidence="4 5" key="1">
    <citation type="submission" date="2018-10" db="EMBL/GenBank/DDBJ databases">
        <authorList>
            <person name="Perry B.J."/>
            <person name="Sullivan J.T."/>
            <person name="Murphy R.J.T."/>
            <person name="Ramsay J.P."/>
            <person name="Ronson C.W."/>
        </authorList>
    </citation>
    <scope>NUCLEOTIDE SEQUENCE [LARGE SCALE GENOMIC DNA]</scope>
    <source>
        <strain evidence="4 5">R88b</strain>
    </source>
</reference>
<dbReference type="AlphaFoldDB" id="A0A6M7WT50"/>
<dbReference type="InterPro" id="IPR011600">
    <property type="entry name" value="Pept_C14_caspase"/>
</dbReference>
<sequence length="859" mass="92814">MRMGGRHSGCIFAALLTLFLAMISHVPPAAANDARPMRGVALVIGESRYYNLPLLPNPANDARAVDRLLGELGFDVTSVTDGDKAKLDRSLQRFVEDAAGADVALLYYSGHGIEAGGENYMVPVSADPSSLTDAGKTLVPLSSLLAELKAKVPVAIVLLDACRTNPFPPGATITTASGPAPVAAAGLNLTRGAAPLADTTDAPQRLGEVIGFAAEPGHAALDGDSGGNSPYAAALLKHLAAGGFAFGDVMTMVAEEVYVQTGGRQRPWTNASLRRLLYFGLSPEQVTGDDAAIRGEHRKLLLTIATTPPDTRRIVEAAANSEAIPLGTLYGLLAALGTDVPSDPRELDRLLRGQTEYLKTIIAERQALKSTDVDIVRLSKLAEQALADGAVTAAIQFQQQAKARVAQLSKTVDQAEADVKARRIEFAEVYSRSGDTYFLAFQQMKAADDYRKAFEEVKKWDANLAWHYKLAQANAIRAYGTFRGDNKALQVSMRTFAEAAKLLPQDRLTPQLVMTQNDLGVAMYMYGERQGDSASLEQAVGIFSRIVSSGIKQVDPSLWAETQSNLGTTLISLGTRKSGPEQYQQAAVAFRSAQQVISRAQQPLKWALARRGEADAEAWIGLRGNDPDRSREAVNAYEDVLTTLTRDLDPLSWAAVQDSLGSALWAIGDRLDGSELLQQAVQAYTAALSENTRERVPLWWAAGQNNLGNALSSLGQREPGTQSLELAADAYRGALEEWTRERDPYDWATAHNNLGHTLVITGQRSGNDSTIESGIASYQEALKEWTRQSAPLQWASLQGGLGIALLGLGRDRADEKLLRDARQATQLAWTFYREAGYPQFETSFRDRMAEIDQALASLK</sequence>
<dbReference type="SUPFAM" id="SSF48452">
    <property type="entry name" value="TPR-like"/>
    <property type="match status" value="2"/>
</dbReference>
<dbReference type="PANTHER" id="PTHR22576">
    <property type="entry name" value="MUCOSA ASSOCIATED LYMPHOID TISSUE LYMPHOMA TRANSLOCATION PROTEIN 1/PARACASPASE"/>
    <property type="match status" value="1"/>
</dbReference>
<accession>A0A6M7WT50</accession>
<dbReference type="InterPro" id="IPR001309">
    <property type="entry name" value="Pept_C14_p20"/>
</dbReference>
<dbReference type="Gene3D" id="3.40.50.1460">
    <property type="match status" value="1"/>
</dbReference>
<proteinExistence type="predicted"/>
<feature type="signal peptide" evidence="2">
    <location>
        <begin position="1"/>
        <end position="31"/>
    </location>
</feature>
<dbReference type="EMBL" id="CP033367">
    <property type="protein sequence ID" value="QKD05392.1"/>
    <property type="molecule type" value="Genomic_DNA"/>
</dbReference>
<keyword evidence="1" id="KW-0175">Coiled coil</keyword>
<evidence type="ECO:0000313" key="5">
    <source>
        <dbReference type="Proteomes" id="UP000503017"/>
    </source>
</evidence>
<organism evidence="4 5">
    <name type="scientific">Mesorhizobium loti R88b</name>
    <dbReference type="NCBI Taxonomy" id="935548"/>
    <lineage>
        <taxon>Bacteria</taxon>
        <taxon>Pseudomonadati</taxon>
        <taxon>Pseudomonadota</taxon>
        <taxon>Alphaproteobacteria</taxon>
        <taxon>Hyphomicrobiales</taxon>
        <taxon>Phyllobacteriaceae</taxon>
        <taxon>Mesorhizobium</taxon>
    </lineage>
</organism>
<dbReference type="SUPFAM" id="SSF52129">
    <property type="entry name" value="Caspase-like"/>
    <property type="match status" value="1"/>
</dbReference>